<sequence length="277" mass="28870">MSIKSVLLALIAGDGARPQGAIDYAVSLAASHGAHLSVVVGAIKVPVVVYSGVAEVQAIVADENDTRTDKADELCDAIRSAAQTAGVAATVEVVTDAIDPLFGRIGKRGRLHDFCVCGRPRPDDVWATELAETLLLSTGRPTILAPDGFDPARAGNSIVVAWDGSAVAARAIGSASDFIDKAGQVEIVSVLGDRHADDLVAGADLAPMLAHHGVKVTVTNLPYSRNVGKTIVEHAQNTRAQMIVMGAYAHSRLRQMVLGGTTTTLLQYSPVPVLMAH</sequence>
<dbReference type="PANTHER" id="PTHR46268">
    <property type="entry name" value="STRESS RESPONSE PROTEIN NHAX"/>
    <property type="match status" value="1"/>
</dbReference>
<reference evidence="3 4" key="1">
    <citation type="submission" date="2018-03" db="EMBL/GenBank/DDBJ databases">
        <title>Genome sequencing of Phreatobacter sp.</title>
        <authorList>
            <person name="Kim S.-J."/>
            <person name="Heo J."/>
            <person name="Kwon S.-W."/>
        </authorList>
    </citation>
    <scope>NUCLEOTIDE SEQUENCE [LARGE SCALE GENOMIC DNA]</scope>
    <source>
        <strain evidence="3 4">S-12</strain>
    </source>
</reference>
<evidence type="ECO:0000313" key="3">
    <source>
        <dbReference type="EMBL" id="AVO45011.1"/>
    </source>
</evidence>
<dbReference type="CDD" id="cd00293">
    <property type="entry name" value="USP-like"/>
    <property type="match status" value="1"/>
</dbReference>
<name>A0A2S0NAQ1_9HYPH</name>
<gene>
    <name evidence="3" type="ORF">C6569_08000</name>
</gene>
<dbReference type="InterPro" id="IPR006015">
    <property type="entry name" value="Universal_stress_UspA"/>
</dbReference>
<feature type="domain" description="UspA" evidence="2">
    <location>
        <begin position="158"/>
        <end position="276"/>
    </location>
</feature>
<dbReference type="Proteomes" id="UP000237889">
    <property type="component" value="Chromosome"/>
</dbReference>
<keyword evidence="4" id="KW-1185">Reference proteome</keyword>
<protein>
    <submittedName>
        <fullName evidence="3">Universal stress protein UspA</fullName>
    </submittedName>
</protein>
<comment type="similarity">
    <text evidence="1">Belongs to the universal stress protein A family.</text>
</comment>
<proteinExistence type="inferred from homology"/>
<evidence type="ECO:0000256" key="1">
    <source>
        <dbReference type="ARBA" id="ARBA00008791"/>
    </source>
</evidence>
<dbReference type="SUPFAM" id="SSF52402">
    <property type="entry name" value="Adenine nucleotide alpha hydrolases-like"/>
    <property type="match status" value="2"/>
</dbReference>
<evidence type="ECO:0000313" key="4">
    <source>
        <dbReference type="Proteomes" id="UP000237889"/>
    </source>
</evidence>
<organism evidence="3 4">
    <name type="scientific">Phreatobacter cathodiphilus</name>
    <dbReference type="NCBI Taxonomy" id="1868589"/>
    <lineage>
        <taxon>Bacteria</taxon>
        <taxon>Pseudomonadati</taxon>
        <taxon>Pseudomonadota</taxon>
        <taxon>Alphaproteobacteria</taxon>
        <taxon>Hyphomicrobiales</taxon>
        <taxon>Phreatobacteraceae</taxon>
        <taxon>Phreatobacter</taxon>
    </lineage>
</organism>
<dbReference type="PRINTS" id="PR01438">
    <property type="entry name" value="UNVRSLSTRESS"/>
</dbReference>
<dbReference type="PANTHER" id="PTHR46268:SF15">
    <property type="entry name" value="UNIVERSAL STRESS PROTEIN HP_0031"/>
    <property type="match status" value="1"/>
</dbReference>
<accession>A0A2S0NAQ1</accession>
<evidence type="ECO:0000259" key="2">
    <source>
        <dbReference type="Pfam" id="PF00582"/>
    </source>
</evidence>
<dbReference type="Pfam" id="PF00582">
    <property type="entry name" value="Usp"/>
    <property type="match status" value="1"/>
</dbReference>
<dbReference type="AlphaFoldDB" id="A0A2S0NAQ1"/>
<dbReference type="RefSeq" id="WP_106748352.1">
    <property type="nucleotide sequence ID" value="NZ_CP027668.1"/>
</dbReference>
<dbReference type="OrthoDB" id="9804721at2"/>
<dbReference type="InterPro" id="IPR006016">
    <property type="entry name" value="UspA"/>
</dbReference>
<dbReference type="EMBL" id="CP027668">
    <property type="protein sequence ID" value="AVO45011.1"/>
    <property type="molecule type" value="Genomic_DNA"/>
</dbReference>
<dbReference type="KEGG" id="phr:C6569_08000"/>
<dbReference type="Gene3D" id="3.40.50.12370">
    <property type="match status" value="1"/>
</dbReference>